<comment type="caution">
    <text evidence="1">The sequence shown here is derived from an EMBL/GenBank/DDBJ whole genome shotgun (WGS) entry which is preliminary data.</text>
</comment>
<evidence type="ECO:0000313" key="2">
    <source>
        <dbReference type="Proteomes" id="UP001056778"/>
    </source>
</evidence>
<protein>
    <submittedName>
        <fullName evidence="1">T-box protein-related</fullName>
    </submittedName>
</protein>
<proteinExistence type="predicted"/>
<sequence>MDSDYTNVIENQLITPPGEPTFISPAKPNDEQPMIHGPISTKSFYDNPIPSCSQSTPSCASTARTFTVTPEQVIPIPHSERKIHADDKRRGKTAVLSSTPYKEELERSITARQKKKYQSITQLKIDNNPFAKGFRDTGAGKREKKQAMLAARHNDDKSSHPLPARMSADSSTVSKTDDSELDVVGTADSPRPSLHPPTPIASSMVHSGQDDDALRKRLHEDSGSESSCSESPGSTAFKPRPSSPKDNPGPSNPSGEYPSPNISVGPPIHPPPHLLPYLYPPGMYPGASGPPFGPPLSLFTGSHNPGMNPSLLFNAQLALAAQHPALFSHYSNLAHPNPHGHHLSPTSPIHNHLKGGHRFTPYTLPNSNTTVSSSPLGSAFETVTPSSHTRSLSNSPSGKGRGGSLSPPIRPSTESPKPETASSPSDLKSIEKMVNGLDVKQTEDPDK</sequence>
<reference evidence="1" key="1">
    <citation type="submission" date="2022-04" db="EMBL/GenBank/DDBJ databases">
        <title>Chromosome-scale genome assembly of Holotrichia oblita Faldermann.</title>
        <authorList>
            <person name="Rongchong L."/>
        </authorList>
    </citation>
    <scope>NUCLEOTIDE SEQUENCE</scope>
    <source>
        <strain evidence="1">81SQS9</strain>
    </source>
</reference>
<dbReference type="Proteomes" id="UP001056778">
    <property type="component" value="Chromosome 9"/>
</dbReference>
<gene>
    <name evidence="1" type="ORF">MML48_9g00018259</name>
</gene>
<organism evidence="1 2">
    <name type="scientific">Holotrichia oblita</name>
    <name type="common">Chafer beetle</name>
    <dbReference type="NCBI Taxonomy" id="644536"/>
    <lineage>
        <taxon>Eukaryota</taxon>
        <taxon>Metazoa</taxon>
        <taxon>Ecdysozoa</taxon>
        <taxon>Arthropoda</taxon>
        <taxon>Hexapoda</taxon>
        <taxon>Insecta</taxon>
        <taxon>Pterygota</taxon>
        <taxon>Neoptera</taxon>
        <taxon>Endopterygota</taxon>
        <taxon>Coleoptera</taxon>
        <taxon>Polyphaga</taxon>
        <taxon>Scarabaeiformia</taxon>
        <taxon>Scarabaeidae</taxon>
        <taxon>Melolonthinae</taxon>
        <taxon>Holotrichia</taxon>
    </lineage>
</organism>
<accession>A0ACB9SIH7</accession>
<keyword evidence="2" id="KW-1185">Reference proteome</keyword>
<name>A0ACB9SIH7_HOLOL</name>
<dbReference type="EMBL" id="CM043023">
    <property type="protein sequence ID" value="KAI4454608.1"/>
    <property type="molecule type" value="Genomic_DNA"/>
</dbReference>
<evidence type="ECO:0000313" key="1">
    <source>
        <dbReference type="EMBL" id="KAI4454608.1"/>
    </source>
</evidence>